<reference evidence="1 2" key="1">
    <citation type="journal article" date="2018" name="Front. Plant Sci.">
        <title>Red Clover (Trifolium pratense) and Zigzag Clover (T. medium) - A Picture of Genomic Similarities and Differences.</title>
        <authorList>
            <person name="Dluhosova J."/>
            <person name="Istvanek J."/>
            <person name="Nedelnik J."/>
            <person name="Repkova J."/>
        </authorList>
    </citation>
    <scope>NUCLEOTIDE SEQUENCE [LARGE SCALE GENOMIC DNA]</scope>
    <source>
        <strain evidence="2">cv. 10/8</strain>
        <tissue evidence="1">Leaf</tissue>
    </source>
</reference>
<sequence>MEELPGGTTNSQIPLLIRVDMANTDVRRVLSTKAARATS</sequence>
<dbReference type="Proteomes" id="UP000265520">
    <property type="component" value="Unassembled WGS sequence"/>
</dbReference>
<proteinExistence type="predicted"/>
<feature type="non-terminal residue" evidence="1">
    <location>
        <position position="39"/>
    </location>
</feature>
<accession>A0A392VT62</accession>
<name>A0A392VT62_9FABA</name>
<comment type="caution">
    <text evidence="1">The sequence shown here is derived from an EMBL/GenBank/DDBJ whole genome shotgun (WGS) entry which is preliminary data.</text>
</comment>
<keyword evidence="2" id="KW-1185">Reference proteome</keyword>
<evidence type="ECO:0000313" key="2">
    <source>
        <dbReference type="Proteomes" id="UP000265520"/>
    </source>
</evidence>
<evidence type="ECO:0000313" key="1">
    <source>
        <dbReference type="EMBL" id="MCI90629.1"/>
    </source>
</evidence>
<protein>
    <submittedName>
        <fullName evidence="1">Uncharacterized protein</fullName>
    </submittedName>
</protein>
<dbReference type="EMBL" id="LXQA011249736">
    <property type="protein sequence ID" value="MCI90629.1"/>
    <property type="molecule type" value="Genomic_DNA"/>
</dbReference>
<dbReference type="AlphaFoldDB" id="A0A392VT62"/>
<organism evidence="1 2">
    <name type="scientific">Trifolium medium</name>
    <dbReference type="NCBI Taxonomy" id="97028"/>
    <lineage>
        <taxon>Eukaryota</taxon>
        <taxon>Viridiplantae</taxon>
        <taxon>Streptophyta</taxon>
        <taxon>Embryophyta</taxon>
        <taxon>Tracheophyta</taxon>
        <taxon>Spermatophyta</taxon>
        <taxon>Magnoliopsida</taxon>
        <taxon>eudicotyledons</taxon>
        <taxon>Gunneridae</taxon>
        <taxon>Pentapetalae</taxon>
        <taxon>rosids</taxon>
        <taxon>fabids</taxon>
        <taxon>Fabales</taxon>
        <taxon>Fabaceae</taxon>
        <taxon>Papilionoideae</taxon>
        <taxon>50 kb inversion clade</taxon>
        <taxon>NPAAA clade</taxon>
        <taxon>Hologalegina</taxon>
        <taxon>IRL clade</taxon>
        <taxon>Trifolieae</taxon>
        <taxon>Trifolium</taxon>
    </lineage>
</organism>